<gene>
    <name evidence="1" type="ORF">CLUMA_CG013700</name>
</gene>
<dbReference type="EMBL" id="CVRI01000054">
    <property type="protein sequence ID" value="CRL00434.1"/>
    <property type="molecule type" value="Genomic_DNA"/>
</dbReference>
<dbReference type="AlphaFoldDB" id="A0A1J1IKZ1"/>
<dbReference type="Proteomes" id="UP000183832">
    <property type="component" value="Unassembled WGS sequence"/>
</dbReference>
<name>A0A1J1IKZ1_9DIPT</name>
<accession>A0A1J1IKZ1</accession>
<reference evidence="1 2" key="1">
    <citation type="submission" date="2015-04" db="EMBL/GenBank/DDBJ databases">
        <authorList>
            <person name="Syromyatnikov M.Y."/>
            <person name="Popov V.N."/>
        </authorList>
    </citation>
    <scope>NUCLEOTIDE SEQUENCE [LARGE SCALE GENOMIC DNA]</scope>
</reference>
<protein>
    <submittedName>
        <fullName evidence="1">CLUMA_CG013700, isoform A</fullName>
    </submittedName>
</protein>
<sequence length="67" mass="7790">MSTLTDFNFHAEIAQLIRSNCINKPLQTDGKIQSNRNTKHTSSRFEILKQTKCCSKFMLLKSNEREN</sequence>
<keyword evidence="2" id="KW-1185">Reference proteome</keyword>
<evidence type="ECO:0000313" key="2">
    <source>
        <dbReference type="Proteomes" id="UP000183832"/>
    </source>
</evidence>
<proteinExistence type="predicted"/>
<organism evidence="1 2">
    <name type="scientific">Clunio marinus</name>
    <dbReference type="NCBI Taxonomy" id="568069"/>
    <lineage>
        <taxon>Eukaryota</taxon>
        <taxon>Metazoa</taxon>
        <taxon>Ecdysozoa</taxon>
        <taxon>Arthropoda</taxon>
        <taxon>Hexapoda</taxon>
        <taxon>Insecta</taxon>
        <taxon>Pterygota</taxon>
        <taxon>Neoptera</taxon>
        <taxon>Endopterygota</taxon>
        <taxon>Diptera</taxon>
        <taxon>Nematocera</taxon>
        <taxon>Chironomoidea</taxon>
        <taxon>Chironomidae</taxon>
        <taxon>Clunio</taxon>
    </lineage>
</organism>
<evidence type="ECO:0000313" key="1">
    <source>
        <dbReference type="EMBL" id="CRL00434.1"/>
    </source>
</evidence>